<keyword evidence="2" id="KW-1185">Reference proteome</keyword>
<sequence length="348" mass="38159">MSTTTTYPTPSDLSASFVSFDNLSIISAVFSILSALFGVYVVLFVLAIWSTYKRSGLPYRNLRIVTIVLFVVLLVHYICRSITMAQSRLIRHPADETRMVTVPIVFIGALTSTFAGFISDGLLAWRFYVVYGRKRWALYIPATAIIMNGLLGFSGDFQHFTFYHSTWLYKVAFEIDVLKITVAWGWLTFTINTVLGGGIIGKIIQVARNSNKHNVTHSYNGSRCNTALEAVVESAFVTWIGLLLYLITGLAPTGHITTVWNVGYVMLCVMPIFFGISQCLITARLGFANDAADRPDSNGMIITSTPSGASTQSGSKELTITVFRETETDAEKGFVGTTVGPACNVCLA</sequence>
<reference evidence="1" key="1">
    <citation type="journal article" date="2021" name="Environ. Microbiol.">
        <title>Gene family expansions and transcriptome signatures uncover fungal adaptations to wood decay.</title>
        <authorList>
            <person name="Hage H."/>
            <person name="Miyauchi S."/>
            <person name="Viragh M."/>
            <person name="Drula E."/>
            <person name="Min B."/>
            <person name="Chaduli D."/>
            <person name="Navarro D."/>
            <person name="Favel A."/>
            <person name="Norest M."/>
            <person name="Lesage-Meessen L."/>
            <person name="Balint B."/>
            <person name="Merenyi Z."/>
            <person name="de Eugenio L."/>
            <person name="Morin E."/>
            <person name="Martinez A.T."/>
            <person name="Baldrian P."/>
            <person name="Stursova M."/>
            <person name="Martinez M.J."/>
            <person name="Novotny C."/>
            <person name="Magnuson J.K."/>
            <person name="Spatafora J.W."/>
            <person name="Maurice S."/>
            <person name="Pangilinan J."/>
            <person name="Andreopoulos W."/>
            <person name="LaButti K."/>
            <person name="Hundley H."/>
            <person name="Na H."/>
            <person name="Kuo A."/>
            <person name="Barry K."/>
            <person name="Lipzen A."/>
            <person name="Henrissat B."/>
            <person name="Riley R."/>
            <person name="Ahrendt S."/>
            <person name="Nagy L.G."/>
            <person name="Grigoriev I.V."/>
            <person name="Martin F."/>
            <person name="Rosso M.N."/>
        </authorList>
    </citation>
    <scope>NUCLEOTIDE SEQUENCE</scope>
    <source>
        <strain evidence="1">CBS 384.51</strain>
    </source>
</reference>
<gene>
    <name evidence="1" type="ORF">BDY19DRAFT_356013</name>
</gene>
<organism evidence="1 2">
    <name type="scientific">Irpex rosettiformis</name>
    <dbReference type="NCBI Taxonomy" id="378272"/>
    <lineage>
        <taxon>Eukaryota</taxon>
        <taxon>Fungi</taxon>
        <taxon>Dikarya</taxon>
        <taxon>Basidiomycota</taxon>
        <taxon>Agaricomycotina</taxon>
        <taxon>Agaricomycetes</taxon>
        <taxon>Polyporales</taxon>
        <taxon>Irpicaceae</taxon>
        <taxon>Irpex</taxon>
    </lineage>
</organism>
<comment type="caution">
    <text evidence="1">The sequence shown here is derived from an EMBL/GenBank/DDBJ whole genome shotgun (WGS) entry which is preliminary data.</text>
</comment>
<proteinExistence type="predicted"/>
<dbReference type="Proteomes" id="UP001055072">
    <property type="component" value="Unassembled WGS sequence"/>
</dbReference>
<name>A0ACB8TWH9_9APHY</name>
<dbReference type="EMBL" id="MU274924">
    <property type="protein sequence ID" value="KAI0086348.1"/>
    <property type="molecule type" value="Genomic_DNA"/>
</dbReference>
<protein>
    <submittedName>
        <fullName evidence="1">Uncharacterized protein</fullName>
    </submittedName>
</protein>
<evidence type="ECO:0000313" key="2">
    <source>
        <dbReference type="Proteomes" id="UP001055072"/>
    </source>
</evidence>
<evidence type="ECO:0000313" key="1">
    <source>
        <dbReference type="EMBL" id="KAI0086348.1"/>
    </source>
</evidence>
<accession>A0ACB8TWH9</accession>